<dbReference type="GO" id="GO:0006364">
    <property type="term" value="P:rRNA processing"/>
    <property type="evidence" value="ECO:0007669"/>
    <property type="project" value="InterPro"/>
</dbReference>
<dbReference type="AlphaFoldDB" id="A0A382AT66"/>
<dbReference type="EMBL" id="UINC01026657">
    <property type="protein sequence ID" value="SVB04491.1"/>
    <property type="molecule type" value="Genomic_DNA"/>
</dbReference>
<dbReference type="Gene3D" id="3.30.300.20">
    <property type="match status" value="1"/>
</dbReference>
<dbReference type="InterPro" id="IPR023799">
    <property type="entry name" value="RbfA_dom_sf"/>
</dbReference>
<dbReference type="Pfam" id="PF02033">
    <property type="entry name" value="RBFA"/>
    <property type="match status" value="1"/>
</dbReference>
<reference evidence="1" key="1">
    <citation type="submission" date="2018-05" db="EMBL/GenBank/DDBJ databases">
        <authorList>
            <person name="Lanie J.A."/>
            <person name="Ng W.-L."/>
            <person name="Kazmierczak K.M."/>
            <person name="Andrzejewski T.M."/>
            <person name="Davidsen T.M."/>
            <person name="Wayne K.J."/>
            <person name="Tettelin H."/>
            <person name="Glass J.I."/>
            <person name="Rusch D."/>
            <person name="Podicherti R."/>
            <person name="Tsui H.-C.T."/>
            <person name="Winkler M.E."/>
        </authorList>
    </citation>
    <scope>NUCLEOTIDE SEQUENCE</scope>
</reference>
<dbReference type="PROSITE" id="PS01319">
    <property type="entry name" value="RBFA"/>
    <property type="match status" value="1"/>
</dbReference>
<gene>
    <name evidence="1" type="ORF">METZ01_LOCUS157345</name>
</gene>
<dbReference type="PANTHER" id="PTHR33515:SF1">
    <property type="entry name" value="RIBOSOME-BINDING FACTOR A, CHLOROPLASTIC-RELATED"/>
    <property type="match status" value="1"/>
</dbReference>
<protein>
    <recommendedName>
        <fullName evidence="2">Ribosome-binding factor A</fullName>
    </recommendedName>
</protein>
<evidence type="ECO:0008006" key="2">
    <source>
        <dbReference type="Google" id="ProtNLM"/>
    </source>
</evidence>
<organism evidence="1">
    <name type="scientific">marine metagenome</name>
    <dbReference type="NCBI Taxonomy" id="408172"/>
    <lineage>
        <taxon>unclassified sequences</taxon>
        <taxon>metagenomes</taxon>
        <taxon>ecological metagenomes</taxon>
    </lineage>
</organism>
<dbReference type="HAMAP" id="MF_00003">
    <property type="entry name" value="RbfA"/>
    <property type="match status" value="1"/>
</dbReference>
<dbReference type="NCBIfam" id="TIGR00082">
    <property type="entry name" value="rbfA"/>
    <property type="match status" value="1"/>
</dbReference>
<sequence>MQGVDRTRRVAELIRRALADIIRDRLPDRGLGLLSITATEVTRDLSRATVFISLLGEEEDQERVTKILNEESSALRHELSRTLNLRHTPEINFRYDLSIERGARLSRLIDDLSISSSHTGAKVDE</sequence>
<proteinExistence type="inferred from homology"/>
<dbReference type="SUPFAM" id="SSF89919">
    <property type="entry name" value="Ribosome-binding factor A, RbfA"/>
    <property type="match status" value="1"/>
</dbReference>
<dbReference type="GO" id="GO:0043024">
    <property type="term" value="F:ribosomal small subunit binding"/>
    <property type="evidence" value="ECO:0007669"/>
    <property type="project" value="TreeGrafter"/>
</dbReference>
<name>A0A382AT66_9ZZZZ</name>
<dbReference type="PANTHER" id="PTHR33515">
    <property type="entry name" value="RIBOSOME-BINDING FACTOR A, CHLOROPLASTIC-RELATED"/>
    <property type="match status" value="1"/>
</dbReference>
<evidence type="ECO:0000313" key="1">
    <source>
        <dbReference type="EMBL" id="SVB04491.1"/>
    </source>
</evidence>
<dbReference type="InterPro" id="IPR015946">
    <property type="entry name" value="KH_dom-like_a/b"/>
</dbReference>
<dbReference type="GO" id="GO:0005829">
    <property type="term" value="C:cytosol"/>
    <property type="evidence" value="ECO:0007669"/>
    <property type="project" value="TreeGrafter"/>
</dbReference>
<dbReference type="InterPro" id="IPR000238">
    <property type="entry name" value="RbfA"/>
</dbReference>
<accession>A0A382AT66</accession>
<dbReference type="InterPro" id="IPR020053">
    <property type="entry name" value="Ribosome-bd_factorA_CS"/>
</dbReference>